<gene>
    <name evidence="1" type="primary">int</name>
    <name evidence="1" type="ordered locus">BT_1072</name>
</gene>
<dbReference type="EMBL" id="AM260525">
    <property type="protein sequence ID" value="CAK01453.1"/>
    <property type="molecule type" value="Genomic_DNA"/>
</dbReference>
<dbReference type="KEGG" id="btr:BT_1072"/>
<keyword evidence="2" id="KW-1185">Reference proteome</keyword>
<reference evidence="1 2" key="1">
    <citation type="journal article" date="2007" name="Nat. Genet.">
        <title>Genomic analysis of Bartonella identifies type IV secretion systems as host adaptability factors.</title>
        <authorList>
            <person name="Saenz H.L."/>
            <person name="Engel P."/>
            <person name="Stoeckli M.C."/>
            <person name="Lanz C."/>
            <person name="Raddatz G."/>
            <person name="Vayssier-Taussat M."/>
            <person name="Birtles R."/>
            <person name="Schuster S.C."/>
            <person name="Dehio C."/>
        </authorList>
    </citation>
    <scope>NUCLEOTIDE SEQUENCE [LARGE SCALE GENOMIC DNA]</scope>
    <source>
        <strain evidence="2">DSM 28219 / CCUG 45778 / CIP 105476 / IBS 506</strain>
    </source>
</reference>
<evidence type="ECO:0000313" key="1">
    <source>
        <dbReference type="EMBL" id="CAK01453.1"/>
    </source>
</evidence>
<dbReference type="AlphaFoldDB" id="A9ITN8"/>
<accession>A9ITN8</accession>
<proteinExistence type="predicted"/>
<dbReference type="HOGENOM" id="CLU_2663631_0_0_5"/>
<organism evidence="1 2">
    <name type="scientific">Bartonella tribocorum (strain DSM 28219 / CCUG 45778 / CIP 105476 / IBS 506)</name>
    <dbReference type="NCBI Taxonomy" id="382640"/>
    <lineage>
        <taxon>Bacteria</taxon>
        <taxon>Pseudomonadati</taxon>
        <taxon>Pseudomonadota</taxon>
        <taxon>Alphaproteobacteria</taxon>
        <taxon>Hyphomicrobiales</taxon>
        <taxon>Bartonellaceae</taxon>
        <taxon>Bartonella</taxon>
    </lineage>
</organism>
<evidence type="ECO:0000313" key="2">
    <source>
        <dbReference type="Proteomes" id="UP000001592"/>
    </source>
</evidence>
<sequence>MPLSTEALKIIEQARLLSRNDFFFSATGRGPLAENVMSKYMKKINLMPARMDFALVYAIGLLKQPMPPMRSLKPF</sequence>
<dbReference type="Proteomes" id="UP000001592">
    <property type="component" value="Chromosome"/>
</dbReference>
<protein>
    <submittedName>
        <fullName evidence="1">Uncharacterized protein</fullName>
    </submittedName>
</protein>
<name>A9ITN8_BART1</name>